<dbReference type="AlphaFoldDB" id="A0A516NFU3"/>
<dbReference type="InterPro" id="IPR038333">
    <property type="entry name" value="T1MK-like_N_sf"/>
</dbReference>
<evidence type="ECO:0000259" key="3">
    <source>
        <dbReference type="Pfam" id="PF12161"/>
    </source>
</evidence>
<dbReference type="SUPFAM" id="SSF53335">
    <property type="entry name" value="S-adenosyl-L-methionine-dependent methyltransferases"/>
    <property type="match status" value="1"/>
</dbReference>
<proteinExistence type="inferred from homology"/>
<accession>A0A516NFU3</accession>
<keyword evidence="2" id="KW-0680">Restriction system</keyword>
<dbReference type="RefSeq" id="WP_143979460.1">
    <property type="nucleotide sequence ID" value="NZ_CP041695.1"/>
</dbReference>
<dbReference type="InterPro" id="IPR029063">
    <property type="entry name" value="SAM-dependent_MTases_sf"/>
</dbReference>
<dbReference type="Pfam" id="PF12161">
    <property type="entry name" value="HsdM_N"/>
    <property type="match status" value="1"/>
</dbReference>
<reference evidence="4 5" key="1">
    <citation type="submission" date="2019-07" db="EMBL/GenBank/DDBJ databases">
        <title>Complete Genome Sequence and Methylome Analysis of Nocardia otitidis-caviarum NEB252.</title>
        <authorList>
            <person name="Fomenkov A."/>
            <person name="Anton B.P."/>
            <person name="Vincze T."/>
            <person name="Roberts R.J."/>
        </authorList>
    </citation>
    <scope>NUCLEOTIDE SEQUENCE [LARGE SCALE GENOMIC DNA]</scope>
    <source>
        <strain evidence="4 5">NEB252</strain>
    </source>
</reference>
<sequence>MTGELRTKIDSLWDAFWSGGISNPLEVIEQITYLMFLRRLDDVQTAKERKATRTGRPIDRPIYTDETDALRWSS</sequence>
<dbReference type="KEGG" id="nod:FOH10_02400"/>
<comment type="similarity">
    <text evidence="1">Belongs to the N(4)/N(6)-methyltransferase family.</text>
</comment>
<evidence type="ECO:0000313" key="4">
    <source>
        <dbReference type="EMBL" id="QDP77768.1"/>
    </source>
</evidence>
<name>A0A516NFU3_9NOCA</name>
<feature type="domain" description="N6 adenine-specific DNA methyltransferase N-terminal" evidence="3">
    <location>
        <begin position="5"/>
        <end position="73"/>
    </location>
</feature>
<evidence type="ECO:0000256" key="1">
    <source>
        <dbReference type="ARBA" id="ARBA00006594"/>
    </source>
</evidence>
<dbReference type="Gene3D" id="1.20.1260.30">
    <property type="match status" value="1"/>
</dbReference>
<evidence type="ECO:0000313" key="5">
    <source>
        <dbReference type="Proteomes" id="UP000317039"/>
    </source>
</evidence>
<dbReference type="GeneID" id="80331251"/>
<dbReference type="EMBL" id="CP041695">
    <property type="protein sequence ID" value="QDP77768.1"/>
    <property type="molecule type" value="Genomic_DNA"/>
</dbReference>
<gene>
    <name evidence="4" type="ORF">FOH10_02400</name>
</gene>
<dbReference type="GO" id="GO:0009307">
    <property type="term" value="P:DNA restriction-modification system"/>
    <property type="evidence" value="ECO:0007669"/>
    <property type="project" value="UniProtKB-KW"/>
</dbReference>
<protein>
    <recommendedName>
        <fullName evidence="3">N6 adenine-specific DNA methyltransferase N-terminal domain-containing protein</fullName>
    </recommendedName>
</protein>
<organism evidence="4 5">
    <name type="scientific">Nocardia otitidiscaviarum</name>
    <dbReference type="NCBI Taxonomy" id="1823"/>
    <lineage>
        <taxon>Bacteria</taxon>
        <taxon>Bacillati</taxon>
        <taxon>Actinomycetota</taxon>
        <taxon>Actinomycetes</taxon>
        <taxon>Mycobacteriales</taxon>
        <taxon>Nocardiaceae</taxon>
        <taxon>Nocardia</taxon>
    </lineage>
</organism>
<dbReference type="Proteomes" id="UP000317039">
    <property type="component" value="Chromosome"/>
</dbReference>
<dbReference type="InterPro" id="IPR022749">
    <property type="entry name" value="D12N6_MeTrfase_N"/>
</dbReference>
<evidence type="ECO:0000256" key="2">
    <source>
        <dbReference type="ARBA" id="ARBA00022747"/>
    </source>
</evidence>